<evidence type="ECO:0000313" key="4">
    <source>
        <dbReference type="Proteomes" id="UP000077266"/>
    </source>
</evidence>
<organism evidence="2 4">
    <name type="scientific">Exidia glandulosa HHB12029</name>
    <dbReference type="NCBI Taxonomy" id="1314781"/>
    <lineage>
        <taxon>Eukaryota</taxon>
        <taxon>Fungi</taxon>
        <taxon>Dikarya</taxon>
        <taxon>Basidiomycota</taxon>
        <taxon>Agaricomycotina</taxon>
        <taxon>Agaricomycetes</taxon>
        <taxon>Auriculariales</taxon>
        <taxon>Exidiaceae</taxon>
        <taxon>Exidia</taxon>
    </lineage>
</organism>
<gene>
    <name evidence="3" type="ORF">EXIGLDRAFT_384071</name>
    <name evidence="2" type="ORF">EXIGLDRAFT_412036</name>
</gene>
<reference evidence="2 4" key="1">
    <citation type="journal article" date="2016" name="Mol. Biol. Evol.">
        <title>Comparative Genomics of Early-Diverging Mushroom-Forming Fungi Provides Insights into the Origins of Lignocellulose Decay Capabilities.</title>
        <authorList>
            <person name="Nagy L.G."/>
            <person name="Riley R."/>
            <person name="Tritt A."/>
            <person name="Adam C."/>
            <person name="Daum C."/>
            <person name="Floudas D."/>
            <person name="Sun H."/>
            <person name="Yadav J.S."/>
            <person name="Pangilinan J."/>
            <person name="Larsson K.H."/>
            <person name="Matsuura K."/>
            <person name="Barry K."/>
            <person name="Labutti K."/>
            <person name="Kuo R."/>
            <person name="Ohm R.A."/>
            <person name="Bhattacharya S.S."/>
            <person name="Shirouzu T."/>
            <person name="Yoshinaga Y."/>
            <person name="Martin F.M."/>
            <person name="Grigoriev I.V."/>
            <person name="Hibbett D.S."/>
        </authorList>
    </citation>
    <scope>NUCLEOTIDE SEQUENCE [LARGE SCALE GENOMIC DNA]</scope>
    <source>
        <strain evidence="2 4">HHB12029</strain>
    </source>
</reference>
<sequence length="111" mass="12021">MTAVPQHWPKSMLLSGRHSIPASLASSLLRGWATRLLLQIVSGYILTLSRCQNVHSTQPGRRRLAPYDAVHNLPSPATATVSESQRSPELLESGRGGRGFGGPRCRAYVSS</sequence>
<dbReference type="Proteomes" id="UP000077266">
    <property type="component" value="Unassembled WGS sequence"/>
</dbReference>
<evidence type="ECO:0000313" key="2">
    <source>
        <dbReference type="EMBL" id="KZV80553.1"/>
    </source>
</evidence>
<accession>A0A165BFU1</accession>
<protein>
    <submittedName>
        <fullName evidence="2">Uncharacterized protein</fullName>
    </submittedName>
</protein>
<name>A0A165BFU1_EXIGL</name>
<feature type="region of interest" description="Disordered" evidence="1">
    <location>
        <begin position="75"/>
        <end position="111"/>
    </location>
</feature>
<evidence type="ECO:0000313" key="3">
    <source>
        <dbReference type="EMBL" id="KZV97320.1"/>
    </source>
</evidence>
<feature type="compositionally biased region" description="Polar residues" evidence="1">
    <location>
        <begin position="75"/>
        <end position="87"/>
    </location>
</feature>
<keyword evidence="4" id="KW-1185">Reference proteome</keyword>
<dbReference type="EMBL" id="KV426471">
    <property type="protein sequence ID" value="KZV80553.1"/>
    <property type="molecule type" value="Genomic_DNA"/>
</dbReference>
<evidence type="ECO:0000256" key="1">
    <source>
        <dbReference type="SAM" id="MobiDB-lite"/>
    </source>
</evidence>
<proteinExistence type="predicted"/>
<dbReference type="EMBL" id="KV425932">
    <property type="protein sequence ID" value="KZV97320.1"/>
    <property type="molecule type" value="Genomic_DNA"/>
</dbReference>
<dbReference type="AlphaFoldDB" id="A0A165BFU1"/>